<name>A0ABX5ESD9_9BACL</name>
<dbReference type="EMBL" id="PVTZ01000002">
    <property type="protein sequence ID" value="PRZ16407.1"/>
    <property type="molecule type" value="Genomic_DNA"/>
</dbReference>
<comment type="caution">
    <text evidence="1">The sequence shown here is derived from an EMBL/GenBank/DDBJ whole genome shotgun (WGS) entry which is preliminary data.</text>
</comment>
<gene>
    <name evidence="1" type="ORF">CLV36_102116</name>
</gene>
<proteinExistence type="predicted"/>
<keyword evidence="2" id="KW-1185">Reference proteome</keyword>
<reference evidence="1 2" key="1">
    <citation type="submission" date="2018-03" db="EMBL/GenBank/DDBJ databases">
        <title>Genomic Encyclopedia of Archaeal and Bacterial Type Strains, Phase II (KMG-II): from individual species to whole genera.</title>
        <authorList>
            <person name="Goeker M."/>
        </authorList>
    </citation>
    <scope>NUCLEOTIDE SEQUENCE [LARGE SCALE GENOMIC DNA]</scope>
    <source>
        <strain evidence="1 2">RHA1</strain>
    </source>
</reference>
<protein>
    <submittedName>
        <fullName evidence="1">Uncharacterized protein</fullName>
    </submittedName>
</protein>
<evidence type="ECO:0000313" key="1">
    <source>
        <dbReference type="EMBL" id="PRZ16407.1"/>
    </source>
</evidence>
<organism evidence="1 2">
    <name type="scientific">Laceyella sediminis</name>
    <dbReference type="NCBI Taxonomy" id="573074"/>
    <lineage>
        <taxon>Bacteria</taxon>
        <taxon>Bacillati</taxon>
        <taxon>Bacillota</taxon>
        <taxon>Bacilli</taxon>
        <taxon>Bacillales</taxon>
        <taxon>Thermoactinomycetaceae</taxon>
        <taxon>Laceyella</taxon>
    </lineage>
</organism>
<evidence type="ECO:0000313" key="2">
    <source>
        <dbReference type="Proteomes" id="UP000238836"/>
    </source>
</evidence>
<dbReference type="Proteomes" id="UP000238836">
    <property type="component" value="Unassembled WGS sequence"/>
</dbReference>
<sequence>MWMDKKEFWTRYFFTFQVTPNRKVTRIDYRFVMNDCEGTAWLTDLMLQIGRATSGYVPANKEFLQRERDGAGTVIRRKHYNGVIRGKRKIAVPNREAVSREKDLAKRVTGGVDFHLALTRNTPQEGIRFAHQHGQRQLIVSPPLSANDRVTLSATKRRVEINEQITQEYSGNFHTCPAGFGIYQVELDDERGAGRGAGQLVCEVDMWLKGRGGERL</sequence>
<accession>A0ABX5ESD9</accession>